<dbReference type="GO" id="GO:0071034">
    <property type="term" value="P:CUT catabolic process"/>
    <property type="evidence" value="ECO:0007669"/>
    <property type="project" value="TreeGrafter"/>
</dbReference>
<dbReference type="GO" id="GO:0071038">
    <property type="term" value="P:TRAMP-dependent tRNA surveillance pathway"/>
    <property type="evidence" value="ECO:0007669"/>
    <property type="project" value="TreeGrafter"/>
</dbReference>
<dbReference type="Gene3D" id="2.40.50.140">
    <property type="entry name" value="Nucleic acid-binding proteins"/>
    <property type="match status" value="1"/>
</dbReference>
<dbReference type="InterPro" id="IPR036612">
    <property type="entry name" value="KH_dom_type_1_sf"/>
</dbReference>
<dbReference type="GO" id="GO:0034475">
    <property type="term" value="P:U4 snRNA 3'-end processing"/>
    <property type="evidence" value="ECO:0007669"/>
    <property type="project" value="TreeGrafter"/>
</dbReference>
<dbReference type="GO" id="GO:0003723">
    <property type="term" value="F:RNA binding"/>
    <property type="evidence" value="ECO:0007669"/>
    <property type="project" value="UniProtKB-KW"/>
</dbReference>
<feature type="domain" description="RRP4 S1" evidence="6">
    <location>
        <begin position="11"/>
        <end position="85"/>
    </location>
</feature>
<proteinExistence type="inferred from homology"/>
<evidence type="ECO:0000256" key="3">
    <source>
        <dbReference type="ARBA" id="ARBA00022835"/>
    </source>
</evidence>
<evidence type="ECO:0000256" key="1">
    <source>
        <dbReference type="ARBA" id="ARBA00004123"/>
    </source>
</evidence>
<protein>
    <submittedName>
        <fullName evidence="7">Uncharacterized protein</fullName>
    </submittedName>
</protein>
<keyword evidence="4" id="KW-0694">RNA-binding</keyword>
<dbReference type="GO" id="GO:0071051">
    <property type="term" value="P:poly(A)-dependent snoRNA 3'-end processing"/>
    <property type="evidence" value="ECO:0007669"/>
    <property type="project" value="TreeGrafter"/>
</dbReference>
<dbReference type="PANTHER" id="PTHR21321:SF4">
    <property type="entry name" value="EXOSOME COMPLEX COMPONENT RRP4"/>
    <property type="match status" value="1"/>
</dbReference>
<dbReference type="GO" id="GO:0000467">
    <property type="term" value="P:exonucleolytic trimming to generate mature 3'-end of 5.8S rRNA from tricistronic rRNA transcript (SSU-rRNA, 5.8S rRNA, LSU-rRNA)"/>
    <property type="evidence" value="ECO:0007669"/>
    <property type="project" value="TreeGrafter"/>
</dbReference>
<feature type="domain" description="K Homology" evidence="5">
    <location>
        <begin position="102"/>
        <end position="142"/>
    </location>
</feature>
<keyword evidence="3" id="KW-0271">Exosome</keyword>
<evidence type="ECO:0000313" key="8">
    <source>
        <dbReference type="Proteomes" id="UP000489600"/>
    </source>
</evidence>
<dbReference type="GO" id="GO:0000176">
    <property type="term" value="C:nuclear exosome (RNase complex)"/>
    <property type="evidence" value="ECO:0007669"/>
    <property type="project" value="TreeGrafter"/>
</dbReference>
<name>A0A565BL38_9BRAS</name>
<dbReference type="InterPro" id="IPR012340">
    <property type="entry name" value="NA-bd_OB-fold"/>
</dbReference>
<comment type="caution">
    <text evidence="7">The sequence shown here is derived from an EMBL/GenBank/DDBJ whole genome shotgun (WGS) entry which is preliminary data.</text>
</comment>
<dbReference type="CDD" id="cd05789">
    <property type="entry name" value="S1_Rrp4"/>
    <property type="match status" value="1"/>
</dbReference>
<dbReference type="PANTHER" id="PTHR21321">
    <property type="entry name" value="PNAS-3 RELATED"/>
    <property type="match status" value="1"/>
</dbReference>
<evidence type="ECO:0000256" key="2">
    <source>
        <dbReference type="ARBA" id="ARBA00009155"/>
    </source>
</evidence>
<dbReference type="InterPro" id="IPR026699">
    <property type="entry name" value="Exosome_RNA_bind1/RRP40/RRP4"/>
</dbReference>
<keyword evidence="8" id="KW-1185">Reference proteome</keyword>
<dbReference type="SUPFAM" id="SSF54791">
    <property type="entry name" value="Eukaryotic type KH-domain (KH-domain type I)"/>
    <property type="match status" value="1"/>
</dbReference>
<evidence type="ECO:0000256" key="4">
    <source>
        <dbReference type="ARBA" id="ARBA00022884"/>
    </source>
</evidence>
<dbReference type="InterPro" id="IPR004088">
    <property type="entry name" value="KH_dom_type_1"/>
</dbReference>
<dbReference type="GO" id="GO:0071035">
    <property type="term" value="P:nuclear polyadenylation-dependent rRNA catabolic process"/>
    <property type="evidence" value="ECO:0007669"/>
    <property type="project" value="TreeGrafter"/>
</dbReference>
<dbReference type="GO" id="GO:0000177">
    <property type="term" value="C:cytoplasmic exosome (RNase complex)"/>
    <property type="evidence" value="ECO:0007669"/>
    <property type="project" value="TreeGrafter"/>
</dbReference>
<dbReference type="InterPro" id="IPR048565">
    <property type="entry name" value="S1_RRP4"/>
</dbReference>
<dbReference type="SUPFAM" id="SSF50249">
    <property type="entry name" value="Nucleic acid-binding proteins"/>
    <property type="match status" value="1"/>
</dbReference>
<dbReference type="EMBL" id="CABITT030000004">
    <property type="protein sequence ID" value="VVB01599.1"/>
    <property type="molecule type" value="Genomic_DNA"/>
</dbReference>
<gene>
    <name evidence="7" type="ORF">ANE_LOCUS12043</name>
</gene>
<comment type="subcellular location">
    <subcellularLocation>
        <location evidence="1">Nucleus</location>
    </subcellularLocation>
</comment>
<dbReference type="Proteomes" id="UP000489600">
    <property type="component" value="Unassembled WGS sequence"/>
</dbReference>
<reference evidence="7" key="1">
    <citation type="submission" date="2019-07" db="EMBL/GenBank/DDBJ databases">
        <authorList>
            <person name="Dittberner H."/>
        </authorList>
    </citation>
    <scope>NUCLEOTIDE SEQUENCE [LARGE SCALE GENOMIC DNA]</scope>
</reference>
<evidence type="ECO:0000313" key="7">
    <source>
        <dbReference type="EMBL" id="VVB01599.1"/>
    </source>
</evidence>
<evidence type="ECO:0000259" key="5">
    <source>
        <dbReference type="Pfam" id="PF15985"/>
    </source>
</evidence>
<dbReference type="Pfam" id="PF21266">
    <property type="entry name" value="S1_RRP4"/>
    <property type="match status" value="1"/>
</dbReference>
<dbReference type="AlphaFoldDB" id="A0A565BL38"/>
<accession>A0A565BL38</accession>
<comment type="similarity">
    <text evidence="2">Belongs to the RRP4 family.</text>
</comment>
<dbReference type="OrthoDB" id="1650at2759"/>
<sequence>MEATWHTLHNRYKPEVGDIVVGRITEVGQKRWRVELNSTLAFMTIPDGGLKFCRYWKKRRRTSEDELNMRNIFAENDVICAEVHEFQRDGSLIIHARSQKYGKLLKVDPYLVKRSNHHFHYVESLGIDLILGCNGFIWVGEHVEFRNHMIVTNNTGMEQSPYSTRD</sequence>
<dbReference type="Pfam" id="PF15985">
    <property type="entry name" value="KH_6"/>
    <property type="match status" value="1"/>
</dbReference>
<organism evidence="7 8">
    <name type="scientific">Arabis nemorensis</name>
    <dbReference type="NCBI Taxonomy" id="586526"/>
    <lineage>
        <taxon>Eukaryota</taxon>
        <taxon>Viridiplantae</taxon>
        <taxon>Streptophyta</taxon>
        <taxon>Embryophyta</taxon>
        <taxon>Tracheophyta</taxon>
        <taxon>Spermatophyta</taxon>
        <taxon>Magnoliopsida</taxon>
        <taxon>eudicotyledons</taxon>
        <taxon>Gunneridae</taxon>
        <taxon>Pentapetalae</taxon>
        <taxon>rosids</taxon>
        <taxon>malvids</taxon>
        <taxon>Brassicales</taxon>
        <taxon>Brassicaceae</taxon>
        <taxon>Arabideae</taxon>
        <taxon>Arabis</taxon>
    </lineage>
</organism>
<evidence type="ECO:0000259" key="6">
    <source>
        <dbReference type="Pfam" id="PF21266"/>
    </source>
</evidence>